<reference evidence="1 2" key="1">
    <citation type="submission" date="2019-07" db="EMBL/GenBank/DDBJ databases">
        <title>Whole genome shotgun sequence of Adhaeribacter aerolatus NBRC 106133.</title>
        <authorList>
            <person name="Hosoyama A."/>
            <person name="Uohara A."/>
            <person name="Ohji S."/>
            <person name="Ichikawa N."/>
        </authorList>
    </citation>
    <scope>NUCLEOTIDE SEQUENCE [LARGE SCALE GENOMIC DNA]</scope>
    <source>
        <strain evidence="1 2">NBRC 106133</strain>
    </source>
</reference>
<keyword evidence="2" id="KW-1185">Reference proteome</keyword>
<name>A0A512AYE9_9BACT</name>
<evidence type="ECO:0000313" key="1">
    <source>
        <dbReference type="EMBL" id="GEO04720.1"/>
    </source>
</evidence>
<sequence length="79" mass="9233">MNKFENLTPALTEVEEIRKLRQQLAEFNPAEGSLEVIFKLTDGKNVRVPITSKVKMRLISKEIRNYLAEEQLLRQCQED</sequence>
<dbReference type="Proteomes" id="UP000321532">
    <property type="component" value="Unassembled WGS sequence"/>
</dbReference>
<accession>A0A512AYE9</accession>
<dbReference type="AlphaFoldDB" id="A0A512AYE9"/>
<dbReference type="EMBL" id="BJYS01000017">
    <property type="protein sequence ID" value="GEO04720.1"/>
    <property type="molecule type" value="Genomic_DNA"/>
</dbReference>
<comment type="caution">
    <text evidence="1">The sequence shown here is derived from an EMBL/GenBank/DDBJ whole genome shotgun (WGS) entry which is preliminary data.</text>
</comment>
<evidence type="ECO:0000313" key="2">
    <source>
        <dbReference type="Proteomes" id="UP000321532"/>
    </source>
</evidence>
<dbReference type="RefSeq" id="WP_146897988.1">
    <property type="nucleotide sequence ID" value="NZ_BJYS01000017.1"/>
</dbReference>
<protein>
    <submittedName>
        <fullName evidence="1">Uncharacterized protein</fullName>
    </submittedName>
</protein>
<organism evidence="1 2">
    <name type="scientific">Adhaeribacter aerolatus</name>
    <dbReference type="NCBI Taxonomy" id="670289"/>
    <lineage>
        <taxon>Bacteria</taxon>
        <taxon>Pseudomonadati</taxon>
        <taxon>Bacteroidota</taxon>
        <taxon>Cytophagia</taxon>
        <taxon>Cytophagales</taxon>
        <taxon>Hymenobacteraceae</taxon>
        <taxon>Adhaeribacter</taxon>
    </lineage>
</organism>
<gene>
    <name evidence="1" type="ORF">AAE02nite_23840</name>
</gene>
<proteinExistence type="predicted"/>